<dbReference type="AlphaFoldDB" id="A0A1N7JB95"/>
<feature type="active site" description="Proton acceptor" evidence="4">
    <location>
        <position position="208"/>
    </location>
</feature>
<evidence type="ECO:0000313" key="6">
    <source>
        <dbReference type="EMBL" id="SIS46536.1"/>
    </source>
</evidence>
<dbReference type="STRING" id="484498.SAMN05421686_101567"/>
<evidence type="ECO:0000256" key="1">
    <source>
        <dbReference type="ARBA" id="ARBA00022801"/>
    </source>
</evidence>
<dbReference type="Proteomes" id="UP000185639">
    <property type="component" value="Unassembled WGS sequence"/>
</dbReference>
<feature type="active site" description="Nucleophile" evidence="4">
    <location>
        <position position="46"/>
    </location>
</feature>
<proteinExistence type="predicted"/>
<dbReference type="RefSeq" id="WP_076514155.1">
    <property type="nucleotide sequence ID" value="NZ_FTOH01000001.1"/>
</dbReference>
<keyword evidence="7" id="KW-1185">Reference proteome</keyword>
<dbReference type="PANTHER" id="PTHR14226">
    <property type="entry name" value="NEUROPATHY TARGET ESTERASE/SWISS CHEESE D.MELANOGASTER"/>
    <property type="match status" value="1"/>
</dbReference>
<keyword evidence="2 4" id="KW-0442">Lipid degradation</keyword>
<dbReference type="GO" id="GO:0016787">
    <property type="term" value="F:hydrolase activity"/>
    <property type="evidence" value="ECO:0007669"/>
    <property type="project" value="UniProtKB-UniRule"/>
</dbReference>
<dbReference type="InterPro" id="IPR002641">
    <property type="entry name" value="PNPLA_dom"/>
</dbReference>
<dbReference type="CDD" id="cd07209">
    <property type="entry name" value="Pat_hypo_Ecoli_Z1214_like"/>
    <property type="match status" value="1"/>
</dbReference>
<evidence type="ECO:0000256" key="3">
    <source>
        <dbReference type="ARBA" id="ARBA00023098"/>
    </source>
</evidence>
<feature type="domain" description="PNPLA" evidence="5">
    <location>
        <begin position="8"/>
        <end position="221"/>
    </location>
</feature>
<dbReference type="Pfam" id="PF01734">
    <property type="entry name" value="Patatin"/>
    <property type="match status" value="1"/>
</dbReference>
<keyword evidence="1 4" id="KW-0378">Hydrolase</keyword>
<keyword evidence="3 4" id="KW-0443">Lipid metabolism</keyword>
<reference evidence="7" key="1">
    <citation type="submission" date="2017-01" db="EMBL/GenBank/DDBJ databases">
        <authorList>
            <person name="Varghese N."/>
            <person name="Submissions S."/>
        </authorList>
    </citation>
    <scope>NUCLEOTIDE SEQUENCE [LARGE SCALE GENOMIC DNA]</scope>
    <source>
        <strain evidence="7">DSM 24913</strain>
    </source>
</reference>
<dbReference type="EMBL" id="FTOH01000001">
    <property type="protein sequence ID" value="SIS46536.1"/>
    <property type="molecule type" value="Genomic_DNA"/>
</dbReference>
<accession>A0A1N7JB95</accession>
<dbReference type="OrthoDB" id="9798773at2"/>
<sequence>MDVKKSGLILSGGGARAAYQVGVLKAIHKILPKGHYNPFDVISGTSAGAINGVALASYAENYRIGIKHLERIWMHFTPEHIYRTDFLGVSHGILRMARSMVMGKRFKNDPVSLLNNQPLRELLGEAIKFDQIQGAIDNGALHAIAVNCSGLETGESVAFFQGHYSITNWNRHRRIGKRTRITLDHLMASSAIPMIFPAVKLHGEYFADGAVRQLAPISPALHLGAEKVMVIGVSGIAHKRKDHVKPPAAYPSPAKVMGHMLNAAFLDSMETDVERLRRINRTLTSIPEDVRKEAGMELKPIELLEINPSRSIDQIAGEHAAEIPKALKMTLGGSGNAGQNGSGILSYLLFSKGFCKALIDLGYSDAMQRADEIRGFFSDHFEEEK</sequence>
<dbReference type="GO" id="GO:0016042">
    <property type="term" value="P:lipid catabolic process"/>
    <property type="evidence" value="ECO:0007669"/>
    <property type="project" value="UniProtKB-UniRule"/>
</dbReference>
<feature type="short sequence motif" description="DGA/G" evidence="4">
    <location>
        <begin position="208"/>
        <end position="210"/>
    </location>
</feature>
<evidence type="ECO:0000256" key="2">
    <source>
        <dbReference type="ARBA" id="ARBA00022963"/>
    </source>
</evidence>
<dbReference type="SUPFAM" id="SSF52151">
    <property type="entry name" value="FabD/lysophospholipase-like"/>
    <property type="match status" value="1"/>
</dbReference>
<evidence type="ECO:0000313" key="7">
    <source>
        <dbReference type="Proteomes" id="UP000185639"/>
    </source>
</evidence>
<protein>
    <submittedName>
        <fullName evidence="6">NTE family protein</fullName>
    </submittedName>
</protein>
<name>A0A1N7JB95_9GAMM</name>
<dbReference type="Gene3D" id="3.40.1090.10">
    <property type="entry name" value="Cytosolic phospholipase A2 catalytic domain"/>
    <property type="match status" value="1"/>
</dbReference>
<dbReference type="InterPro" id="IPR050301">
    <property type="entry name" value="NTE"/>
</dbReference>
<dbReference type="InterPro" id="IPR016035">
    <property type="entry name" value="Acyl_Trfase/lysoPLipase"/>
</dbReference>
<organism evidence="6 7">
    <name type="scientific">Thalassolituus maritimus</name>
    <dbReference type="NCBI Taxonomy" id="484498"/>
    <lineage>
        <taxon>Bacteria</taxon>
        <taxon>Pseudomonadati</taxon>
        <taxon>Pseudomonadota</taxon>
        <taxon>Gammaproteobacteria</taxon>
        <taxon>Oceanospirillales</taxon>
        <taxon>Oceanospirillaceae</taxon>
        <taxon>Thalassolituus</taxon>
    </lineage>
</organism>
<evidence type="ECO:0000256" key="4">
    <source>
        <dbReference type="PROSITE-ProRule" id="PRU01161"/>
    </source>
</evidence>
<feature type="short sequence motif" description="GXSXG" evidence="4">
    <location>
        <begin position="44"/>
        <end position="48"/>
    </location>
</feature>
<gene>
    <name evidence="6" type="ORF">SAMN05421686_101567</name>
</gene>
<dbReference type="PANTHER" id="PTHR14226:SF57">
    <property type="entry name" value="BLR7027 PROTEIN"/>
    <property type="match status" value="1"/>
</dbReference>
<comment type="caution">
    <text evidence="4">Lacks conserved residue(s) required for the propagation of feature annotation.</text>
</comment>
<dbReference type="PROSITE" id="PS51635">
    <property type="entry name" value="PNPLA"/>
    <property type="match status" value="1"/>
</dbReference>
<evidence type="ECO:0000259" key="5">
    <source>
        <dbReference type="PROSITE" id="PS51635"/>
    </source>
</evidence>